<dbReference type="GO" id="GO:0005737">
    <property type="term" value="C:cytoplasm"/>
    <property type="evidence" value="ECO:0007669"/>
    <property type="project" value="TreeGrafter"/>
</dbReference>
<proteinExistence type="predicted"/>
<dbReference type="PANTHER" id="PTHR13774:SF32">
    <property type="entry name" value="ANTISENSE-ENHANCING SEQUENCE 1"/>
    <property type="match status" value="1"/>
</dbReference>
<dbReference type="AlphaFoldDB" id="A0AAN6P5T8"/>
<dbReference type="InterPro" id="IPR003719">
    <property type="entry name" value="Phenazine_PhzF-like"/>
</dbReference>
<dbReference type="EMBL" id="MU854624">
    <property type="protein sequence ID" value="KAK4032314.1"/>
    <property type="molecule type" value="Genomic_DNA"/>
</dbReference>
<evidence type="ECO:0000256" key="1">
    <source>
        <dbReference type="PIRSR" id="PIRSR016184-1"/>
    </source>
</evidence>
<organism evidence="2 3">
    <name type="scientific">Parachaetomium inaequale</name>
    <dbReference type="NCBI Taxonomy" id="2588326"/>
    <lineage>
        <taxon>Eukaryota</taxon>
        <taxon>Fungi</taxon>
        <taxon>Dikarya</taxon>
        <taxon>Ascomycota</taxon>
        <taxon>Pezizomycotina</taxon>
        <taxon>Sordariomycetes</taxon>
        <taxon>Sordariomycetidae</taxon>
        <taxon>Sordariales</taxon>
        <taxon>Chaetomiaceae</taxon>
        <taxon>Parachaetomium</taxon>
    </lineage>
</organism>
<dbReference type="GO" id="GO:0016853">
    <property type="term" value="F:isomerase activity"/>
    <property type="evidence" value="ECO:0007669"/>
    <property type="project" value="TreeGrafter"/>
</dbReference>
<comment type="caution">
    <text evidence="2">The sequence shown here is derived from an EMBL/GenBank/DDBJ whole genome shotgun (WGS) entry which is preliminary data.</text>
</comment>
<accession>A0AAN6P5T8</accession>
<gene>
    <name evidence="2" type="ORF">C8A01DRAFT_41258</name>
</gene>
<name>A0AAN6P5T8_9PEZI</name>
<dbReference type="Gene3D" id="3.10.310.10">
    <property type="entry name" value="Diaminopimelate Epimerase, Chain A, domain 1"/>
    <property type="match status" value="2"/>
</dbReference>
<feature type="active site" evidence="1">
    <location>
        <position position="48"/>
    </location>
</feature>
<dbReference type="SUPFAM" id="SSF54506">
    <property type="entry name" value="Diaminopimelate epimerase-like"/>
    <property type="match status" value="1"/>
</dbReference>
<keyword evidence="3" id="KW-1185">Reference proteome</keyword>
<dbReference type="Pfam" id="PF02567">
    <property type="entry name" value="PhzC-PhzF"/>
    <property type="match status" value="1"/>
</dbReference>
<evidence type="ECO:0000313" key="2">
    <source>
        <dbReference type="EMBL" id="KAK4032314.1"/>
    </source>
</evidence>
<dbReference type="NCBIfam" id="TIGR00654">
    <property type="entry name" value="PhzF_family"/>
    <property type="match status" value="1"/>
</dbReference>
<reference evidence="3" key="1">
    <citation type="journal article" date="2023" name="Mol. Phylogenet. Evol.">
        <title>Genome-scale phylogeny and comparative genomics of the fungal order Sordariales.</title>
        <authorList>
            <person name="Hensen N."/>
            <person name="Bonometti L."/>
            <person name="Westerberg I."/>
            <person name="Brannstrom I.O."/>
            <person name="Guillou S."/>
            <person name="Cros-Aarteil S."/>
            <person name="Calhoun S."/>
            <person name="Haridas S."/>
            <person name="Kuo A."/>
            <person name="Mondo S."/>
            <person name="Pangilinan J."/>
            <person name="Riley R."/>
            <person name="LaButti K."/>
            <person name="Andreopoulos B."/>
            <person name="Lipzen A."/>
            <person name="Chen C."/>
            <person name="Yan M."/>
            <person name="Daum C."/>
            <person name="Ng V."/>
            <person name="Clum A."/>
            <person name="Steindorff A."/>
            <person name="Ohm R.A."/>
            <person name="Martin F."/>
            <person name="Silar P."/>
            <person name="Natvig D.O."/>
            <person name="Lalanne C."/>
            <person name="Gautier V."/>
            <person name="Ament-Velasquez S.L."/>
            <person name="Kruys A."/>
            <person name="Hutchinson M.I."/>
            <person name="Powell A.J."/>
            <person name="Barry K."/>
            <person name="Miller A.N."/>
            <person name="Grigoriev I.V."/>
            <person name="Debuchy R."/>
            <person name="Gladieux P."/>
            <person name="Hiltunen Thoren M."/>
            <person name="Johannesson H."/>
        </authorList>
    </citation>
    <scope>NUCLEOTIDE SEQUENCE [LARGE SCALE GENOMIC DNA]</scope>
    <source>
        <strain evidence="3">CBS 284.82</strain>
    </source>
</reference>
<dbReference type="Proteomes" id="UP001303115">
    <property type="component" value="Unassembled WGS sequence"/>
</dbReference>
<sequence length="340" mass="36046">MASIPFTIVDVFSAIPYKGNPLAVVDARDETLTDTQMKLITRQFNLSETTFFLPPTSPKAEFKLRSFLPDGKEVDGVGHNILGVWWHLAQANLLPLSAPQHTNPADGTETFIFSQELGGKIMPVKVTRHTRTPDHFTVSIRQATPQAHATHPDPSGLAAAIGLDAADIGFTVASGGRELQPQVMSTSTTRHLLVPVSSIEALHRAAVQRDTLLEQLRRVDSKAYGLYLFTPVPSSAEGGAPTFEARFFSPGMSGEDPATGSAAGPLSAYLYDHGVLEVDGSGVGRLVVRQGLGVGRECVIDVGLGVRKEGGGEVVEVDLVGGGVRVAEGRITVPGSATTF</sequence>
<evidence type="ECO:0000313" key="3">
    <source>
        <dbReference type="Proteomes" id="UP001303115"/>
    </source>
</evidence>
<dbReference type="PANTHER" id="PTHR13774">
    <property type="entry name" value="PHENAZINE BIOSYNTHESIS PROTEIN"/>
    <property type="match status" value="1"/>
</dbReference>
<dbReference type="PIRSF" id="PIRSF016184">
    <property type="entry name" value="PhzC_PhzF"/>
    <property type="match status" value="1"/>
</dbReference>
<protein>
    <submittedName>
        <fullName evidence="2">Phenazine biosynthesis protein</fullName>
    </submittedName>
</protein>